<dbReference type="EMBL" id="UGCV01000008">
    <property type="protein sequence ID" value="STJ20023.1"/>
    <property type="molecule type" value="Genomic_DNA"/>
</dbReference>
<dbReference type="Proteomes" id="UP000254716">
    <property type="component" value="Unassembled WGS sequence"/>
</dbReference>
<evidence type="ECO:0000313" key="3">
    <source>
        <dbReference type="Proteomes" id="UP000254716"/>
    </source>
</evidence>
<dbReference type="AlphaFoldDB" id="A0A376W899"/>
<evidence type="ECO:0000313" key="2">
    <source>
        <dbReference type="EMBL" id="STJ20023.1"/>
    </source>
</evidence>
<name>A0A376W899_ECOLX</name>
<keyword evidence="2" id="KW-0378">Hydrolase</keyword>
<dbReference type="InterPro" id="IPR047620">
    <property type="entry name" value="M17_PepB-like_N"/>
</dbReference>
<keyword evidence="2" id="KW-0645">Protease</keyword>
<protein>
    <submittedName>
        <fullName evidence="2">Peptidase B (Aminopeptidase B)</fullName>
        <ecNumber evidence="2">3.4.11.23</ecNumber>
    </submittedName>
</protein>
<organism evidence="2 3">
    <name type="scientific">Escherichia coli</name>
    <dbReference type="NCBI Taxonomy" id="562"/>
    <lineage>
        <taxon>Bacteria</taxon>
        <taxon>Pseudomonadati</taxon>
        <taxon>Pseudomonadota</taxon>
        <taxon>Gammaproteobacteria</taxon>
        <taxon>Enterobacterales</taxon>
        <taxon>Enterobacteriaceae</taxon>
        <taxon>Escherichia</taxon>
    </lineage>
</organism>
<gene>
    <name evidence="2" type="primary">pepB_3</name>
    <name evidence="2" type="ORF">NCTC9081_05577</name>
</gene>
<reference evidence="2 3" key="1">
    <citation type="submission" date="2018-06" db="EMBL/GenBank/DDBJ databases">
        <authorList>
            <consortium name="Pathogen Informatics"/>
            <person name="Doyle S."/>
        </authorList>
    </citation>
    <scope>NUCLEOTIDE SEQUENCE [LARGE SCALE GENOMIC DNA]</scope>
    <source>
        <strain evidence="2 3">NCTC9081</strain>
    </source>
</reference>
<keyword evidence="2" id="KW-0031">Aminopeptidase</keyword>
<accession>A0A376W899</accession>
<proteinExistence type="predicted"/>
<dbReference type="EC" id="3.4.11.23" evidence="2"/>
<dbReference type="GO" id="GO:0004177">
    <property type="term" value="F:aminopeptidase activity"/>
    <property type="evidence" value="ECO:0007669"/>
    <property type="project" value="UniProtKB-KW"/>
</dbReference>
<sequence length="57" mass="6019">MMALPALNGADDLGLIQRAARKIDGLGIKHVQLSGEGWDGGSLLGILARLQSPERHT</sequence>
<evidence type="ECO:0000259" key="1">
    <source>
        <dbReference type="Pfam" id="PF12404"/>
    </source>
</evidence>
<dbReference type="Pfam" id="PF12404">
    <property type="entry name" value="DUF3663"/>
    <property type="match status" value="1"/>
</dbReference>
<feature type="domain" description="Peptidase M17 peptidase B-like N-terminal" evidence="1">
    <location>
        <begin position="7"/>
        <end position="40"/>
    </location>
</feature>